<reference evidence="3" key="1">
    <citation type="journal article" date="2023" name="G3 (Bethesda)">
        <title>Whole genome assemblies of Zophobas morio and Tenebrio molitor.</title>
        <authorList>
            <person name="Kaur S."/>
            <person name="Stinson S.A."/>
            <person name="diCenzo G.C."/>
        </authorList>
    </citation>
    <scope>NUCLEOTIDE SEQUENCE</scope>
    <source>
        <strain evidence="3">QUZm001</strain>
    </source>
</reference>
<gene>
    <name evidence="3" type="ORF">Zmor_025730</name>
</gene>
<organism evidence="3 4">
    <name type="scientific">Zophobas morio</name>
    <dbReference type="NCBI Taxonomy" id="2755281"/>
    <lineage>
        <taxon>Eukaryota</taxon>
        <taxon>Metazoa</taxon>
        <taxon>Ecdysozoa</taxon>
        <taxon>Arthropoda</taxon>
        <taxon>Hexapoda</taxon>
        <taxon>Insecta</taxon>
        <taxon>Pterygota</taxon>
        <taxon>Neoptera</taxon>
        <taxon>Endopterygota</taxon>
        <taxon>Coleoptera</taxon>
        <taxon>Polyphaga</taxon>
        <taxon>Cucujiformia</taxon>
        <taxon>Tenebrionidae</taxon>
        <taxon>Zophobas</taxon>
    </lineage>
</organism>
<proteinExistence type="predicted"/>
<sequence>MAAIGLSVMGAFVLKSLMVAKIAAFMSTVLLISKLFHKQEESAHVPKHIEVEPPTELHSDFSELSPSGSEYYYPTGSDAYYSYASLPQGIDYATPEHAAGNSTLPAVPGNQQVARRRDPTKRRKVPVITIHQYSVKT</sequence>
<dbReference type="Proteomes" id="UP001168821">
    <property type="component" value="Unassembled WGS sequence"/>
</dbReference>
<keyword evidence="2" id="KW-0472">Membrane</keyword>
<protein>
    <submittedName>
        <fullName evidence="3">Uncharacterized protein</fullName>
    </submittedName>
</protein>
<feature type="compositionally biased region" description="Polar residues" evidence="1">
    <location>
        <begin position="100"/>
        <end position="113"/>
    </location>
</feature>
<name>A0AA38HUQ5_9CUCU</name>
<feature type="transmembrane region" description="Helical" evidence="2">
    <location>
        <begin position="12"/>
        <end position="32"/>
    </location>
</feature>
<keyword evidence="4" id="KW-1185">Reference proteome</keyword>
<evidence type="ECO:0000313" key="3">
    <source>
        <dbReference type="EMBL" id="KAJ3642987.1"/>
    </source>
</evidence>
<keyword evidence="2" id="KW-0812">Transmembrane</keyword>
<evidence type="ECO:0000256" key="2">
    <source>
        <dbReference type="SAM" id="Phobius"/>
    </source>
</evidence>
<accession>A0AA38HUQ5</accession>
<dbReference type="AlphaFoldDB" id="A0AA38HUQ5"/>
<comment type="caution">
    <text evidence="3">The sequence shown here is derived from an EMBL/GenBank/DDBJ whole genome shotgun (WGS) entry which is preliminary data.</text>
</comment>
<keyword evidence="2" id="KW-1133">Transmembrane helix</keyword>
<evidence type="ECO:0000256" key="1">
    <source>
        <dbReference type="SAM" id="MobiDB-lite"/>
    </source>
</evidence>
<dbReference type="EMBL" id="JALNTZ010000008">
    <property type="protein sequence ID" value="KAJ3642987.1"/>
    <property type="molecule type" value="Genomic_DNA"/>
</dbReference>
<feature type="region of interest" description="Disordered" evidence="1">
    <location>
        <begin position="100"/>
        <end position="123"/>
    </location>
</feature>
<evidence type="ECO:0000313" key="4">
    <source>
        <dbReference type="Proteomes" id="UP001168821"/>
    </source>
</evidence>